<protein>
    <submittedName>
        <fullName evidence="2">8648_t:CDS:1</fullName>
    </submittedName>
</protein>
<feature type="non-terminal residue" evidence="2">
    <location>
        <position position="47"/>
    </location>
</feature>
<comment type="caution">
    <text evidence="2">The sequence shown here is derived from an EMBL/GenBank/DDBJ whole genome shotgun (WGS) entry which is preliminary data.</text>
</comment>
<reference evidence="2" key="1">
    <citation type="submission" date="2021-06" db="EMBL/GenBank/DDBJ databases">
        <authorList>
            <person name="Kallberg Y."/>
            <person name="Tangrot J."/>
            <person name="Rosling A."/>
        </authorList>
    </citation>
    <scope>NUCLEOTIDE SEQUENCE</scope>
    <source>
        <strain evidence="2">AZ414A</strain>
    </source>
</reference>
<organism evidence="2 3">
    <name type="scientific">Diversispora eburnea</name>
    <dbReference type="NCBI Taxonomy" id="1213867"/>
    <lineage>
        <taxon>Eukaryota</taxon>
        <taxon>Fungi</taxon>
        <taxon>Fungi incertae sedis</taxon>
        <taxon>Mucoromycota</taxon>
        <taxon>Glomeromycotina</taxon>
        <taxon>Glomeromycetes</taxon>
        <taxon>Diversisporales</taxon>
        <taxon>Diversisporaceae</taxon>
        <taxon>Diversispora</taxon>
    </lineage>
</organism>
<dbReference type="AlphaFoldDB" id="A0A9N9DR51"/>
<proteinExistence type="predicted"/>
<keyword evidence="3" id="KW-1185">Reference proteome</keyword>
<evidence type="ECO:0000256" key="1">
    <source>
        <dbReference type="SAM" id="MobiDB-lite"/>
    </source>
</evidence>
<name>A0A9N9DR51_9GLOM</name>
<feature type="non-terminal residue" evidence="2">
    <location>
        <position position="1"/>
    </location>
</feature>
<evidence type="ECO:0000313" key="3">
    <source>
        <dbReference type="Proteomes" id="UP000789706"/>
    </source>
</evidence>
<feature type="compositionally biased region" description="Acidic residues" evidence="1">
    <location>
        <begin position="1"/>
        <end position="19"/>
    </location>
</feature>
<sequence length="47" mass="5203">SIESEYEESNLESESESDSDNDKEILNEIPVMIGDSLVKTELNVGTL</sequence>
<dbReference type="EMBL" id="CAJVPK010006135">
    <property type="protein sequence ID" value="CAG8649049.1"/>
    <property type="molecule type" value="Genomic_DNA"/>
</dbReference>
<feature type="region of interest" description="Disordered" evidence="1">
    <location>
        <begin position="1"/>
        <end position="25"/>
    </location>
</feature>
<accession>A0A9N9DR51</accession>
<gene>
    <name evidence="2" type="ORF">DEBURN_LOCUS11403</name>
</gene>
<evidence type="ECO:0000313" key="2">
    <source>
        <dbReference type="EMBL" id="CAG8649049.1"/>
    </source>
</evidence>
<dbReference type="Proteomes" id="UP000789706">
    <property type="component" value="Unassembled WGS sequence"/>
</dbReference>